<dbReference type="KEGG" id="lalw:BTM29_10130"/>
<reference evidence="2" key="1">
    <citation type="submission" date="2016-12" db="EMBL/GenBank/DDBJ databases">
        <authorList>
            <person name="Jung M.Y."/>
            <person name="Lee S.H."/>
        </authorList>
    </citation>
    <scope>NUCLEOTIDE SEQUENCE [LARGE SCALE GENOMIC DNA]</scope>
    <source>
        <strain evidence="2">WiKim39</strain>
    </source>
</reference>
<evidence type="ECO:0000313" key="1">
    <source>
        <dbReference type="EMBL" id="APX72887.1"/>
    </source>
</evidence>
<organism evidence="1 2">
    <name type="scientific">Companilactobacillus allii</name>
    <dbReference type="NCBI Taxonomy" id="1847728"/>
    <lineage>
        <taxon>Bacteria</taxon>
        <taxon>Bacillati</taxon>
        <taxon>Bacillota</taxon>
        <taxon>Bacilli</taxon>
        <taxon>Lactobacillales</taxon>
        <taxon>Lactobacillaceae</taxon>
        <taxon>Companilactobacillus</taxon>
    </lineage>
</organism>
<keyword evidence="2" id="KW-1185">Reference proteome</keyword>
<dbReference type="EMBL" id="CP019323">
    <property type="protein sequence ID" value="APX72887.1"/>
    <property type="molecule type" value="Genomic_DNA"/>
</dbReference>
<evidence type="ECO:0008006" key="3">
    <source>
        <dbReference type="Google" id="ProtNLM"/>
    </source>
</evidence>
<evidence type="ECO:0000313" key="2">
    <source>
        <dbReference type="Proteomes" id="UP000187499"/>
    </source>
</evidence>
<dbReference type="AlphaFoldDB" id="A0A1P8Q4V1"/>
<proteinExistence type="predicted"/>
<name>A0A1P8Q4V1_9LACO</name>
<dbReference type="STRING" id="1847728.BTM29_10130"/>
<gene>
    <name evidence="1" type="ORF">BTM29_10130</name>
</gene>
<accession>A0A1P8Q4V1</accession>
<dbReference type="Proteomes" id="UP000187499">
    <property type="component" value="Chromosome"/>
</dbReference>
<dbReference type="RefSeq" id="WP_076617059.1">
    <property type="nucleotide sequence ID" value="NZ_CP019323.1"/>
</dbReference>
<protein>
    <recommendedName>
        <fullName evidence="3">Helix-turn-helix domain-containing protein</fullName>
    </recommendedName>
</protein>
<sequence>MISKEKLIQEEENKQKDLSHKGWLKIANAAIYADCSVATIYSWMKDPIHPLKSVKHNGRRVSVENLDEYLKSFEQNRMF</sequence>